<sequence>MEFNAQIANWLMTALGGLSSWIVIAACVLLALNIFLRVRFLRSHGQGMHWLLDRTLVIRFLCLLFFIWVLIGFNSNGPRLVLQPDYSAEEEARARALRHKGELDNLAPVRESAEETSKKLEQLREAQKSESTDG</sequence>
<feature type="region of interest" description="Disordered" evidence="1">
    <location>
        <begin position="108"/>
        <end position="134"/>
    </location>
</feature>
<evidence type="ECO:0000313" key="3">
    <source>
        <dbReference type="EMBL" id="MFD1215878.1"/>
    </source>
</evidence>
<feature type="transmembrane region" description="Helical" evidence="2">
    <location>
        <begin position="56"/>
        <end position="73"/>
    </location>
</feature>
<evidence type="ECO:0000313" key="4">
    <source>
        <dbReference type="Proteomes" id="UP001597264"/>
    </source>
</evidence>
<keyword evidence="2" id="KW-1133">Transmembrane helix</keyword>
<comment type="caution">
    <text evidence="3">The sequence shown here is derived from an EMBL/GenBank/DDBJ whole genome shotgun (WGS) entry which is preliminary data.</text>
</comment>
<keyword evidence="4" id="KW-1185">Reference proteome</keyword>
<dbReference type="EMBL" id="JBHTLR010000005">
    <property type="protein sequence ID" value="MFD1215878.1"/>
    <property type="molecule type" value="Genomic_DNA"/>
</dbReference>
<reference evidence="4" key="1">
    <citation type="journal article" date="2019" name="Int. J. Syst. Evol. Microbiol.">
        <title>The Global Catalogue of Microorganisms (GCM) 10K type strain sequencing project: providing services to taxonomists for standard genome sequencing and annotation.</title>
        <authorList>
            <consortium name="The Broad Institute Genomics Platform"/>
            <consortium name="The Broad Institute Genome Sequencing Center for Infectious Disease"/>
            <person name="Wu L."/>
            <person name="Ma J."/>
        </authorList>
    </citation>
    <scope>NUCLEOTIDE SEQUENCE [LARGE SCALE GENOMIC DNA]</scope>
    <source>
        <strain evidence="4">CCUG 54356</strain>
    </source>
</reference>
<evidence type="ECO:0000256" key="2">
    <source>
        <dbReference type="SAM" id="Phobius"/>
    </source>
</evidence>
<name>A0ABW3U4W8_9GAMM</name>
<dbReference type="Proteomes" id="UP001597264">
    <property type="component" value="Unassembled WGS sequence"/>
</dbReference>
<feature type="transmembrane region" description="Helical" evidence="2">
    <location>
        <begin position="12"/>
        <end position="36"/>
    </location>
</feature>
<accession>A0ABW3U4W8</accession>
<gene>
    <name evidence="3" type="ORF">ACFQ2X_04645</name>
</gene>
<protein>
    <submittedName>
        <fullName evidence="3">Uncharacterized protein</fullName>
    </submittedName>
</protein>
<feature type="compositionally biased region" description="Basic and acidic residues" evidence="1">
    <location>
        <begin position="111"/>
        <end position="134"/>
    </location>
</feature>
<keyword evidence="2" id="KW-0812">Transmembrane</keyword>
<dbReference type="RefSeq" id="WP_230436329.1">
    <property type="nucleotide sequence ID" value="NZ_CP087715.1"/>
</dbReference>
<proteinExistence type="predicted"/>
<organism evidence="3 4">
    <name type="scientific">Microbulbifer celer</name>
    <dbReference type="NCBI Taxonomy" id="435905"/>
    <lineage>
        <taxon>Bacteria</taxon>
        <taxon>Pseudomonadati</taxon>
        <taxon>Pseudomonadota</taxon>
        <taxon>Gammaproteobacteria</taxon>
        <taxon>Cellvibrionales</taxon>
        <taxon>Microbulbiferaceae</taxon>
        <taxon>Microbulbifer</taxon>
    </lineage>
</organism>
<keyword evidence="2" id="KW-0472">Membrane</keyword>
<evidence type="ECO:0000256" key="1">
    <source>
        <dbReference type="SAM" id="MobiDB-lite"/>
    </source>
</evidence>